<accession>A0A7N2KUT9</accession>
<keyword evidence="3" id="KW-1185">Reference proteome</keyword>
<dbReference type="GeneID" id="115974964"/>
<dbReference type="AlphaFoldDB" id="A0A7N2KUT9"/>
<dbReference type="GO" id="GO:0009535">
    <property type="term" value="C:chloroplast thylakoid membrane"/>
    <property type="evidence" value="ECO:0007669"/>
    <property type="project" value="TreeGrafter"/>
</dbReference>
<dbReference type="Proteomes" id="UP000594261">
    <property type="component" value="Chromosome 2"/>
</dbReference>
<gene>
    <name evidence="2" type="primary">LOC115974964</name>
</gene>
<dbReference type="Gramene" id="QL02p021928:mrna">
    <property type="protein sequence ID" value="QL02p021928:mrna"/>
    <property type="gene ID" value="QL02p021928"/>
</dbReference>
<dbReference type="OMA" id="LPPTKLC"/>
<dbReference type="InParanoid" id="A0A7N2KUT9"/>
<dbReference type="InterPro" id="IPR040003">
    <property type="entry name" value="PG18-like"/>
</dbReference>
<proteinExistence type="predicted"/>
<feature type="region of interest" description="Disordered" evidence="1">
    <location>
        <begin position="28"/>
        <end position="80"/>
    </location>
</feature>
<organism evidence="2 3">
    <name type="scientific">Quercus lobata</name>
    <name type="common">Valley oak</name>
    <dbReference type="NCBI Taxonomy" id="97700"/>
    <lineage>
        <taxon>Eukaryota</taxon>
        <taxon>Viridiplantae</taxon>
        <taxon>Streptophyta</taxon>
        <taxon>Embryophyta</taxon>
        <taxon>Tracheophyta</taxon>
        <taxon>Spermatophyta</taxon>
        <taxon>Magnoliopsida</taxon>
        <taxon>eudicotyledons</taxon>
        <taxon>Gunneridae</taxon>
        <taxon>Pentapetalae</taxon>
        <taxon>rosids</taxon>
        <taxon>fabids</taxon>
        <taxon>Fagales</taxon>
        <taxon>Fagaceae</taxon>
        <taxon>Quercus</taxon>
    </lineage>
</organism>
<dbReference type="Pfam" id="PF20711">
    <property type="entry name" value="DUF6825"/>
    <property type="match status" value="1"/>
</dbReference>
<dbReference type="PANTHER" id="PTHR35745">
    <property type="entry name" value="BNACNNG14650D PROTEIN"/>
    <property type="match status" value="1"/>
</dbReference>
<feature type="region of interest" description="Disordered" evidence="1">
    <location>
        <begin position="139"/>
        <end position="216"/>
    </location>
</feature>
<dbReference type="PANTHER" id="PTHR35745:SF1">
    <property type="entry name" value="OS04G0513000 PROTEIN"/>
    <property type="match status" value="1"/>
</dbReference>
<dbReference type="RefSeq" id="XP_030951423.1">
    <property type="nucleotide sequence ID" value="XM_031095563.1"/>
</dbReference>
<dbReference type="EnsemblPlants" id="QL02p021928:mrna">
    <property type="protein sequence ID" value="QL02p021928:mrna"/>
    <property type="gene ID" value="QL02p021928"/>
</dbReference>
<dbReference type="GO" id="GO:0010027">
    <property type="term" value="P:thylakoid membrane organization"/>
    <property type="evidence" value="ECO:0007669"/>
    <property type="project" value="InterPro"/>
</dbReference>
<dbReference type="FunCoup" id="A0A7N2KUT9">
    <property type="interactions" value="1567"/>
</dbReference>
<reference evidence="3" key="1">
    <citation type="journal article" date="2016" name="G3 (Bethesda)">
        <title>First Draft Assembly and Annotation of the Genome of a California Endemic Oak Quercus lobata Nee (Fagaceae).</title>
        <authorList>
            <person name="Sork V.L."/>
            <person name="Fitz-Gibbon S.T."/>
            <person name="Puiu D."/>
            <person name="Crepeau M."/>
            <person name="Gugger P.F."/>
            <person name="Sherman R."/>
            <person name="Stevens K."/>
            <person name="Langley C.H."/>
            <person name="Pellegrini M."/>
            <person name="Salzberg S.L."/>
        </authorList>
    </citation>
    <scope>NUCLEOTIDE SEQUENCE [LARGE SCALE GENOMIC DNA]</scope>
    <source>
        <strain evidence="3">cv. SW786</strain>
    </source>
</reference>
<dbReference type="OrthoDB" id="532061at2759"/>
<evidence type="ECO:0000313" key="3">
    <source>
        <dbReference type="Proteomes" id="UP000594261"/>
    </source>
</evidence>
<feature type="compositionally biased region" description="Low complexity" evidence="1">
    <location>
        <begin position="164"/>
        <end position="198"/>
    </location>
</feature>
<name>A0A7N2KUT9_QUELO</name>
<sequence length="216" mass="22506">MSSGGLGSAAASLQSCFSPTTRRYSSYSYAPTSLIPPTLSSPNLKLKGLRFSGPKGRRIYSNSSNRPGGADGGSASGDSDSRGVLDAFFLGKALAEALNERIESTVGEFLSAVGRLQAEQQKQIQDFQEDVLERAKKAKEKAAREAMEAQGLIPKSTIVDTTPATDSVDSVTASSTVSEISAANPSSLSSPTTPMSQPDRGPADKQEPALGVSNDD</sequence>
<reference evidence="2" key="2">
    <citation type="submission" date="2021-01" db="UniProtKB">
        <authorList>
            <consortium name="EnsemblPlants"/>
        </authorList>
    </citation>
    <scope>IDENTIFICATION</scope>
</reference>
<feature type="compositionally biased region" description="Low complexity" evidence="1">
    <location>
        <begin position="28"/>
        <end position="42"/>
    </location>
</feature>
<protein>
    <submittedName>
        <fullName evidence="2">Uncharacterized protein</fullName>
    </submittedName>
</protein>
<dbReference type="KEGG" id="qlo:115974964"/>
<evidence type="ECO:0000256" key="1">
    <source>
        <dbReference type="SAM" id="MobiDB-lite"/>
    </source>
</evidence>
<evidence type="ECO:0000313" key="2">
    <source>
        <dbReference type="EnsemblPlants" id="QL02p021928:mrna"/>
    </source>
</evidence>